<feature type="region of interest" description="Disordered" evidence="1">
    <location>
        <begin position="135"/>
        <end position="156"/>
    </location>
</feature>
<proteinExistence type="predicted"/>
<sequence>MTGDKSLVSHLEKYNGRVVTFADGSRSGVLGNGSILLEAYCSQGVTIYTLDMVRELSRPFTRRTLMQFERHVGLVAADDMEADTDEGDGVVLDKDYLKLSTQRVHIQVIHERQDKFATSPSAMVTKLYSLILDDEDDDDDNDNGDDGDFTLDTSTV</sequence>
<organism evidence="2 3">
    <name type="scientific">Nyssa sinensis</name>
    <dbReference type="NCBI Taxonomy" id="561372"/>
    <lineage>
        <taxon>Eukaryota</taxon>
        <taxon>Viridiplantae</taxon>
        <taxon>Streptophyta</taxon>
        <taxon>Embryophyta</taxon>
        <taxon>Tracheophyta</taxon>
        <taxon>Spermatophyta</taxon>
        <taxon>Magnoliopsida</taxon>
        <taxon>eudicotyledons</taxon>
        <taxon>Gunneridae</taxon>
        <taxon>Pentapetalae</taxon>
        <taxon>asterids</taxon>
        <taxon>Cornales</taxon>
        <taxon>Nyssaceae</taxon>
        <taxon>Nyssa</taxon>
    </lineage>
</organism>
<gene>
    <name evidence="2" type="ORF">F0562_022564</name>
</gene>
<evidence type="ECO:0000256" key="1">
    <source>
        <dbReference type="SAM" id="MobiDB-lite"/>
    </source>
</evidence>
<dbReference type="AlphaFoldDB" id="A0A5J5BS53"/>
<dbReference type="EMBL" id="CM018034">
    <property type="protein sequence ID" value="KAA8544577.1"/>
    <property type="molecule type" value="Genomic_DNA"/>
</dbReference>
<evidence type="ECO:0000313" key="3">
    <source>
        <dbReference type="Proteomes" id="UP000325577"/>
    </source>
</evidence>
<dbReference type="Proteomes" id="UP000325577">
    <property type="component" value="Linkage Group LG11"/>
</dbReference>
<accession>A0A5J5BS53</accession>
<keyword evidence="3" id="KW-1185">Reference proteome</keyword>
<protein>
    <submittedName>
        <fullName evidence="2">Uncharacterized protein</fullName>
    </submittedName>
</protein>
<evidence type="ECO:0000313" key="2">
    <source>
        <dbReference type="EMBL" id="KAA8544577.1"/>
    </source>
</evidence>
<reference evidence="2 3" key="1">
    <citation type="submission" date="2019-09" db="EMBL/GenBank/DDBJ databases">
        <title>A chromosome-level genome assembly of the Chinese tupelo Nyssa sinensis.</title>
        <authorList>
            <person name="Yang X."/>
            <person name="Kang M."/>
            <person name="Yang Y."/>
            <person name="Xiong H."/>
            <person name="Wang M."/>
            <person name="Zhang Z."/>
            <person name="Wang Z."/>
            <person name="Wu H."/>
            <person name="Ma T."/>
            <person name="Liu J."/>
            <person name="Xi Z."/>
        </authorList>
    </citation>
    <scope>NUCLEOTIDE SEQUENCE [LARGE SCALE GENOMIC DNA]</scope>
    <source>
        <strain evidence="2">J267</strain>
        <tissue evidence="2">Leaf</tissue>
    </source>
</reference>
<name>A0A5J5BS53_9ASTE</name>
<feature type="compositionally biased region" description="Acidic residues" evidence="1">
    <location>
        <begin position="135"/>
        <end position="149"/>
    </location>
</feature>
<dbReference type="OrthoDB" id="1559178at2759"/>